<name>A0ABS2DHG0_9BACI</name>
<dbReference type="PROSITE" id="PS50830">
    <property type="entry name" value="TNASE_3"/>
    <property type="match status" value="1"/>
</dbReference>
<feature type="compositionally biased region" description="Basic and acidic residues" evidence="4">
    <location>
        <begin position="100"/>
        <end position="109"/>
    </location>
</feature>
<sequence>MLTNGKRRARGFLQALFIIDDQFKDIIELLLKLSTTRGESKLTLKLRLLSILSSILFVGGCASSETEIQVKSKDHVESQENGNQNEVQLELTDDEPEEKPEEKPDDPQVTKDFVSLYGLEQVAISRIVDGDTVVLQDGRKVRLIGINTPESTTRTEVYGEEAKEYTTNELDGRNVWIQKDVSETDRYSRHLRIIWLDVPTDDMNETEIRKKMFNAHLVLNGFAEPSTYPPDVKYSEYFLKFAREARESNTGLWGYGPDGTTKGDMDKRAPKSSSPPASSGGNESYQNCTELRKIYPDGVPSTHPAYSSKHDRDKDNWACE</sequence>
<keyword evidence="2" id="KW-0255">Endonuclease</keyword>
<dbReference type="PANTHER" id="PTHR12302:SF3">
    <property type="entry name" value="SERINE_THREONINE-PROTEIN KINASE 31"/>
    <property type="match status" value="1"/>
</dbReference>
<evidence type="ECO:0000313" key="7">
    <source>
        <dbReference type="Proteomes" id="UP001518925"/>
    </source>
</evidence>
<feature type="region of interest" description="Disordered" evidence="4">
    <location>
        <begin position="74"/>
        <end position="109"/>
    </location>
</feature>
<keyword evidence="1" id="KW-0540">Nuclease</keyword>
<organism evidence="6 7">
    <name type="scientific">Bacillus suaedaesalsae</name>
    <dbReference type="NCBI Taxonomy" id="2810349"/>
    <lineage>
        <taxon>Bacteria</taxon>
        <taxon>Bacillati</taxon>
        <taxon>Bacillota</taxon>
        <taxon>Bacilli</taxon>
        <taxon>Bacillales</taxon>
        <taxon>Bacillaceae</taxon>
        <taxon>Bacillus</taxon>
    </lineage>
</organism>
<dbReference type="PANTHER" id="PTHR12302">
    <property type="entry name" value="EBNA2 BINDING PROTEIN P100"/>
    <property type="match status" value="1"/>
</dbReference>
<comment type="caution">
    <text evidence="6">The sequence shown here is derived from an EMBL/GenBank/DDBJ whole genome shotgun (WGS) entry which is preliminary data.</text>
</comment>
<dbReference type="InterPro" id="IPR016071">
    <property type="entry name" value="Staphylococal_nuclease_OB-fold"/>
</dbReference>
<evidence type="ECO:0000256" key="4">
    <source>
        <dbReference type="SAM" id="MobiDB-lite"/>
    </source>
</evidence>
<dbReference type="InterPro" id="IPR008613">
    <property type="entry name" value="Excalibur_Ca-bd_domain"/>
</dbReference>
<evidence type="ECO:0000256" key="2">
    <source>
        <dbReference type="ARBA" id="ARBA00022759"/>
    </source>
</evidence>
<dbReference type="Proteomes" id="UP001518925">
    <property type="component" value="Unassembled WGS sequence"/>
</dbReference>
<keyword evidence="3" id="KW-0378">Hydrolase</keyword>
<reference evidence="6 7" key="1">
    <citation type="submission" date="2021-02" db="EMBL/GenBank/DDBJ databases">
        <title>Bacillus sp. RD4P76, an endophyte from a halophyte.</title>
        <authorList>
            <person name="Sun J.-Q."/>
        </authorList>
    </citation>
    <scope>NUCLEOTIDE SEQUENCE [LARGE SCALE GENOMIC DNA]</scope>
    <source>
        <strain evidence="6 7">RD4P76</strain>
    </source>
</reference>
<proteinExistence type="predicted"/>
<keyword evidence="7" id="KW-1185">Reference proteome</keyword>
<feature type="region of interest" description="Disordered" evidence="4">
    <location>
        <begin position="250"/>
        <end position="320"/>
    </location>
</feature>
<gene>
    <name evidence="6" type="ORF">JR050_09565</name>
</gene>
<feature type="compositionally biased region" description="Polar residues" evidence="4">
    <location>
        <begin position="280"/>
        <end position="289"/>
    </location>
</feature>
<feature type="compositionally biased region" description="Basic and acidic residues" evidence="4">
    <location>
        <begin position="308"/>
        <end position="320"/>
    </location>
</feature>
<dbReference type="InterPro" id="IPR035437">
    <property type="entry name" value="SNase_OB-fold_sf"/>
</dbReference>
<accession>A0ABS2DHG0</accession>
<evidence type="ECO:0000259" key="5">
    <source>
        <dbReference type="PROSITE" id="PS50830"/>
    </source>
</evidence>
<dbReference type="Pfam" id="PF00565">
    <property type="entry name" value="SNase"/>
    <property type="match status" value="1"/>
</dbReference>
<dbReference type="SUPFAM" id="SSF50199">
    <property type="entry name" value="Staphylococcal nuclease"/>
    <property type="match status" value="1"/>
</dbReference>
<dbReference type="SMART" id="SM00318">
    <property type="entry name" value="SNc"/>
    <property type="match status" value="1"/>
</dbReference>
<dbReference type="SMART" id="SM00894">
    <property type="entry name" value="Excalibur"/>
    <property type="match status" value="1"/>
</dbReference>
<evidence type="ECO:0000313" key="6">
    <source>
        <dbReference type="EMBL" id="MBM6617915.1"/>
    </source>
</evidence>
<protein>
    <submittedName>
        <fullName evidence="6">Thermonuclease family protein</fullName>
    </submittedName>
</protein>
<evidence type="ECO:0000256" key="3">
    <source>
        <dbReference type="ARBA" id="ARBA00022801"/>
    </source>
</evidence>
<dbReference type="Gene3D" id="2.40.50.90">
    <property type="match status" value="1"/>
</dbReference>
<dbReference type="Pfam" id="PF05901">
    <property type="entry name" value="Excalibur"/>
    <property type="match status" value="1"/>
</dbReference>
<feature type="domain" description="TNase-like" evidence="5">
    <location>
        <begin position="118"/>
        <end position="255"/>
    </location>
</feature>
<dbReference type="EMBL" id="JAFELM010000028">
    <property type="protein sequence ID" value="MBM6617915.1"/>
    <property type="molecule type" value="Genomic_DNA"/>
</dbReference>
<evidence type="ECO:0000256" key="1">
    <source>
        <dbReference type="ARBA" id="ARBA00022722"/>
    </source>
</evidence>